<name>B6GAL5_9ACTN</name>
<dbReference type="EMBL" id="ABXJ01000062">
    <property type="protein sequence ID" value="EEA90688.1"/>
    <property type="molecule type" value="Genomic_DNA"/>
</dbReference>
<evidence type="ECO:0000313" key="2">
    <source>
        <dbReference type="Proteomes" id="UP000003560"/>
    </source>
</evidence>
<sequence>MPTVEQKLFPDGIPAYLNLSAFAKLLGVSRTQAMHIVNSRPDMTVVLPTMSERRIRSELYFELIGKK</sequence>
<evidence type="ECO:0008006" key="3">
    <source>
        <dbReference type="Google" id="ProtNLM"/>
    </source>
</evidence>
<protein>
    <recommendedName>
        <fullName evidence="3">DNA-binding protein</fullName>
    </recommendedName>
</protein>
<accession>B6GAL5</accession>
<dbReference type="AlphaFoldDB" id="B6GAL5"/>
<organism evidence="1 2">
    <name type="scientific">Collinsella stercoris DSM 13279</name>
    <dbReference type="NCBI Taxonomy" id="445975"/>
    <lineage>
        <taxon>Bacteria</taxon>
        <taxon>Bacillati</taxon>
        <taxon>Actinomycetota</taxon>
        <taxon>Coriobacteriia</taxon>
        <taxon>Coriobacteriales</taxon>
        <taxon>Coriobacteriaceae</taxon>
        <taxon>Collinsella</taxon>
    </lineage>
</organism>
<dbReference type="Proteomes" id="UP000003560">
    <property type="component" value="Unassembled WGS sequence"/>
</dbReference>
<reference evidence="1 2" key="1">
    <citation type="submission" date="2008-10" db="EMBL/GenBank/DDBJ databases">
        <title>Draft genome sequence of Collinsella stercoris (DSM 13279).</title>
        <authorList>
            <person name="Sudarsanam P."/>
            <person name="Ley R."/>
            <person name="Guruge J."/>
            <person name="Turnbaugh P.J."/>
            <person name="Mahowald M."/>
            <person name="Liep D."/>
            <person name="Gordon J."/>
        </authorList>
    </citation>
    <scope>NUCLEOTIDE SEQUENCE [LARGE SCALE GENOMIC DNA]</scope>
    <source>
        <strain evidence="1 2">DSM 13279</strain>
    </source>
</reference>
<reference evidence="1 2" key="2">
    <citation type="submission" date="2008-10" db="EMBL/GenBank/DDBJ databases">
        <authorList>
            <person name="Fulton L."/>
            <person name="Clifton S."/>
            <person name="Fulton B."/>
            <person name="Xu J."/>
            <person name="Minx P."/>
            <person name="Pepin K.H."/>
            <person name="Johnson M."/>
            <person name="Thiruvilangam P."/>
            <person name="Bhonagiri V."/>
            <person name="Nash W.E."/>
            <person name="Mardis E.R."/>
            <person name="Wilson R.K."/>
        </authorList>
    </citation>
    <scope>NUCLEOTIDE SEQUENCE [LARGE SCALE GENOMIC DNA]</scope>
    <source>
        <strain evidence="1 2">DSM 13279</strain>
    </source>
</reference>
<proteinExistence type="predicted"/>
<evidence type="ECO:0000313" key="1">
    <source>
        <dbReference type="EMBL" id="EEA90688.1"/>
    </source>
</evidence>
<dbReference type="GeneID" id="98001930"/>
<dbReference type="HOGENOM" id="CLU_2805066_0_0_11"/>
<keyword evidence="2" id="KW-1185">Reference proteome</keyword>
<dbReference type="STRING" id="445975.COLSTE_01115"/>
<comment type="caution">
    <text evidence="1">The sequence shown here is derived from an EMBL/GenBank/DDBJ whole genome shotgun (WGS) entry which is preliminary data.</text>
</comment>
<gene>
    <name evidence="1" type="ORF">COLSTE_01115</name>
</gene>
<dbReference type="RefSeq" id="WP_006720768.1">
    <property type="nucleotide sequence ID" value="NZ_CP085935.1"/>
</dbReference>